<reference evidence="2" key="1">
    <citation type="journal article" date="2022" name="Mol. Ecol. Resour.">
        <title>The genomes of chicory, endive, great burdock and yacon provide insights into Asteraceae palaeo-polyploidization history and plant inulin production.</title>
        <authorList>
            <person name="Fan W."/>
            <person name="Wang S."/>
            <person name="Wang H."/>
            <person name="Wang A."/>
            <person name="Jiang F."/>
            <person name="Liu H."/>
            <person name="Zhao H."/>
            <person name="Xu D."/>
            <person name="Zhang Y."/>
        </authorList>
    </citation>
    <scope>NUCLEOTIDE SEQUENCE [LARGE SCALE GENOMIC DNA]</scope>
    <source>
        <strain evidence="2">cv. Niubang</strain>
    </source>
</reference>
<sequence length="96" mass="10441">MTSPPPPTPPLPLPSSSVFPLCHHHLPSPLLQLQLLHHRALPSPPCCFSGGVAFQKGAIVVDDSHHEAGSDGDTLQRKCQCGRLHRKMRPTMSCFC</sequence>
<keyword evidence="2" id="KW-1185">Reference proteome</keyword>
<organism evidence="1 2">
    <name type="scientific">Arctium lappa</name>
    <name type="common">Greater burdock</name>
    <name type="synonym">Lappa major</name>
    <dbReference type="NCBI Taxonomy" id="4217"/>
    <lineage>
        <taxon>Eukaryota</taxon>
        <taxon>Viridiplantae</taxon>
        <taxon>Streptophyta</taxon>
        <taxon>Embryophyta</taxon>
        <taxon>Tracheophyta</taxon>
        <taxon>Spermatophyta</taxon>
        <taxon>Magnoliopsida</taxon>
        <taxon>eudicotyledons</taxon>
        <taxon>Gunneridae</taxon>
        <taxon>Pentapetalae</taxon>
        <taxon>asterids</taxon>
        <taxon>campanulids</taxon>
        <taxon>Asterales</taxon>
        <taxon>Asteraceae</taxon>
        <taxon>Carduoideae</taxon>
        <taxon>Cardueae</taxon>
        <taxon>Arctiinae</taxon>
        <taxon>Arctium</taxon>
    </lineage>
</organism>
<name>A0ACB8Y6K9_ARCLA</name>
<evidence type="ECO:0000313" key="1">
    <source>
        <dbReference type="EMBL" id="KAI3680711.1"/>
    </source>
</evidence>
<evidence type="ECO:0000313" key="2">
    <source>
        <dbReference type="Proteomes" id="UP001055879"/>
    </source>
</evidence>
<proteinExistence type="predicted"/>
<accession>A0ACB8Y6K9</accession>
<reference evidence="1 2" key="2">
    <citation type="journal article" date="2022" name="Mol. Ecol. Resour.">
        <title>The genomes of chicory, endive, great burdock and yacon provide insights into Asteraceae paleo-polyploidization history and plant inulin production.</title>
        <authorList>
            <person name="Fan W."/>
            <person name="Wang S."/>
            <person name="Wang H."/>
            <person name="Wang A."/>
            <person name="Jiang F."/>
            <person name="Liu H."/>
            <person name="Zhao H."/>
            <person name="Xu D."/>
            <person name="Zhang Y."/>
        </authorList>
    </citation>
    <scope>NUCLEOTIDE SEQUENCE [LARGE SCALE GENOMIC DNA]</scope>
    <source>
        <strain evidence="2">cv. Niubang</strain>
    </source>
</reference>
<dbReference type="EMBL" id="CM042059">
    <property type="protein sequence ID" value="KAI3680711.1"/>
    <property type="molecule type" value="Genomic_DNA"/>
</dbReference>
<comment type="caution">
    <text evidence="1">The sequence shown here is derived from an EMBL/GenBank/DDBJ whole genome shotgun (WGS) entry which is preliminary data.</text>
</comment>
<protein>
    <submittedName>
        <fullName evidence="1">Uncharacterized protein</fullName>
    </submittedName>
</protein>
<dbReference type="Proteomes" id="UP001055879">
    <property type="component" value="Linkage Group LG13"/>
</dbReference>
<gene>
    <name evidence="1" type="ORF">L6452_35485</name>
</gene>